<keyword evidence="2" id="KW-0472">Membrane</keyword>
<evidence type="ECO:0000313" key="4">
    <source>
        <dbReference type="WBParaSite" id="HCON_00090995-00001"/>
    </source>
</evidence>
<evidence type="ECO:0000256" key="1">
    <source>
        <dbReference type="SAM" id="MobiDB-lite"/>
    </source>
</evidence>
<feature type="compositionally biased region" description="Acidic residues" evidence="1">
    <location>
        <begin position="181"/>
        <end position="195"/>
    </location>
</feature>
<keyword evidence="3" id="KW-1185">Reference proteome</keyword>
<feature type="transmembrane region" description="Helical" evidence="2">
    <location>
        <begin position="139"/>
        <end position="164"/>
    </location>
</feature>
<reference evidence="4" key="1">
    <citation type="submission" date="2020-12" db="UniProtKB">
        <authorList>
            <consortium name="WormBaseParasite"/>
        </authorList>
    </citation>
    <scope>IDENTIFICATION</scope>
    <source>
        <strain evidence="4">MHco3</strain>
    </source>
</reference>
<sequence>MKSYSSLYIIITLFTNAASIIIIENDVIREKEGYQIMYNNRTYYFDDHPPLRKEQQLCTIKGDLFFKKIGNVNGTEAKNDDNVMRKQLVLRYPNGSYPKIISWTCHIYVEECCDKTCCPKDIIFGISVAEIMYVPIAQVFYFLIFILGSLLLAYICCCTFIFLLCLFCCKIKETCSGKSDEEYEIEEKEVDEEDMPNYQKYDRKDQLQPLQSENRV</sequence>
<keyword evidence="2" id="KW-0812">Transmembrane</keyword>
<feature type="region of interest" description="Disordered" evidence="1">
    <location>
        <begin position="178"/>
        <end position="216"/>
    </location>
</feature>
<evidence type="ECO:0000313" key="3">
    <source>
        <dbReference type="Proteomes" id="UP000025227"/>
    </source>
</evidence>
<accession>A0A7I4YHC5</accession>
<dbReference type="WBParaSite" id="HCON_00090995-00001">
    <property type="protein sequence ID" value="HCON_00090995-00001"/>
    <property type="gene ID" value="HCON_00090995"/>
</dbReference>
<proteinExistence type="predicted"/>
<feature type="transmembrane region" description="Helical" evidence="2">
    <location>
        <begin position="6"/>
        <end position="23"/>
    </location>
</feature>
<dbReference type="Proteomes" id="UP000025227">
    <property type="component" value="Unplaced"/>
</dbReference>
<evidence type="ECO:0000256" key="2">
    <source>
        <dbReference type="SAM" id="Phobius"/>
    </source>
</evidence>
<organism evidence="3 4">
    <name type="scientific">Haemonchus contortus</name>
    <name type="common">Barber pole worm</name>
    <dbReference type="NCBI Taxonomy" id="6289"/>
    <lineage>
        <taxon>Eukaryota</taxon>
        <taxon>Metazoa</taxon>
        <taxon>Ecdysozoa</taxon>
        <taxon>Nematoda</taxon>
        <taxon>Chromadorea</taxon>
        <taxon>Rhabditida</taxon>
        <taxon>Rhabditina</taxon>
        <taxon>Rhabditomorpha</taxon>
        <taxon>Strongyloidea</taxon>
        <taxon>Trichostrongylidae</taxon>
        <taxon>Haemonchus</taxon>
    </lineage>
</organism>
<name>A0A7I4YHC5_HAECO</name>
<keyword evidence="2" id="KW-1133">Transmembrane helix</keyword>
<dbReference type="AlphaFoldDB" id="A0A7I4YHC5"/>
<protein>
    <submittedName>
        <fullName evidence="4">CX domain-containing protein</fullName>
    </submittedName>
</protein>